<dbReference type="InterPro" id="IPR016187">
    <property type="entry name" value="CTDL_fold"/>
</dbReference>
<dbReference type="Pfam" id="PF03781">
    <property type="entry name" value="FGE-sulfatase"/>
    <property type="match status" value="1"/>
</dbReference>
<evidence type="ECO:0000313" key="2">
    <source>
        <dbReference type="EMBL" id="SVB24308.1"/>
    </source>
</evidence>
<dbReference type="PROSITE" id="PS51257">
    <property type="entry name" value="PROKAR_LIPOPROTEIN"/>
    <property type="match status" value="1"/>
</dbReference>
<name>A0A382CDT0_9ZZZZ</name>
<dbReference type="PANTHER" id="PTHR23150:SF19">
    <property type="entry name" value="FORMYLGLYCINE-GENERATING ENZYME"/>
    <property type="match status" value="1"/>
</dbReference>
<protein>
    <recommendedName>
        <fullName evidence="1">Sulfatase-modifying factor enzyme-like domain-containing protein</fullName>
    </recommendedName>
</protein>
<dbReference type="InterPro" id="IPR042095">
    <property type="entry name" value="SUMF_sf"/>
</dbReference>
<dbReference type="SUPFAM" id="SSF56436">
    <property type="entry name" value="C-type lectin-like"/>
    <property type="match status" value="1"/>
</dbReference>
<feature type="domain" description="Sulfatase-modifying factor enzyme-like" evidence="1">
    <location>
        <begin position="47"/>
        <end position="269"/>
    </location>
</feature>
<accession>A0A382CDT0</accession>
<sequence>MAKDIILLVLLGFSVVSCSEDKSGEIKPVAIDRGEPESIIFGKTDNGKMVLIPAGSFEMGDHLDNMENALPVHTVELDAFYMDRYEVTVGQFKKFVRESKYSYNRWNDVVVFSPTDDHPMSYVNWYDATAYAKWAGKRLPTEAEWEYAARGGLRGKRYPWGDDITHEDANYADMDGKDEWQYCAPTGSFDPNRYGLYDVAGNVWEWCADWYGEGYYISSPLKNPPGPSTGRIRVLRGGAWYYAVDALRVTYRIGRYPMVANFGCGFRCVADMP</sequence>
<dbReference type="PANTHER" id="PTHR23150">
    <property type="entry name" value="SULFATASE MODIFYING FACTOR 1, 2"/>
    <property type="match status" value="1"/>
</dbReference>
<dbReference type="AlphaFoldDB" id="A0A382CDT0"/>
<dbReference type="InterPro" id="IPR005532">
    <property type="entry name" value="SUMF_dom"/>
</dbReference>
<dbReference type="InterPro" id="IPR051043">
    <property type="entry name" value="Sulfatase_Mod_Factor_Kinase"/>
</dbReference>
<evidence type="ECO:0000259" key="1">
    <source>
        <dbReference type="Pfam" id="PF03781"/>
    </source>
</evidence>
<dbReference type="Gene3D" id="3.90.1580.10">
    <property type="entry name" value="paralog of FGE (formylglycine-generating enzyme)"/>
    <property type="match status" value="1"/>
</dbReference>
<gene>
    <name evidence="2" type="ORF">METZ01_LOCUS177162</name>
</gene>
<proteinExistence type="predicted"/>
<organism evidence="2">
    <name type="scientific">marine metagenome</name>
    <dbReference type="NCBI Taxonomy" id="408172"/>
    <lineage>
        <taxon>unclassified sequences</taxon>
        <taxon>metagenomes</taxon>
        <taxon>ecological metagenomes</taxon>
    </lineage>
</organism>
<dbReference type="GO" id="GO:0120147">
    <property type="term" value="F:formylglycine-generating oxidase activity"/>
    <property type="evidence" value="ECO:0007669"/>
    <property type="project" value="TreeGrafter"/>
</dbReference>
<reference evidence="2" key="1">
    <citation type="submission" date="2018-05" db="EMBL/GenBank/DDBJ databases">
        <authorList>
            <person name="Lanie J.A."/>
            <person name="Ng W.-L."/>
            <person name="Kazmierczak K.M."/>
            <person name="Andrzejewski T.M."/>
            <person name="Davidsen T.M."/>
            <person name="Wayne K.J."/>
            <person name="Tettelin H."/>
            <person name="Glass J.I."/>
            <person name="Rusch D."/>
            <person name="Podicherti R."/>
            <person name="Tsui H.-C.T."/>
            <person name="Winkler M.E."/>
        </authorList>
    </citation>
    <scope>NUCLEOTIDE SEQUENCE</scope>
</reference>
<dbReference type="EMBL" id="UINC01034062">
    <property type="protein sequence ID" value="SVB24308.1"/>
    <property type="molecule type" value="Genomic_DNA"/>
</dbReference>